<keyword evidence="1" id="KW-0732">Signal</keyword>
<dbReference type="EMBL" id="AYEV01000017">
    <property type="protein sequence ID" value="ESK55408.1"/>
    <property type="molecule type" value="Genomic_DNA"/>
</dbReference>
<gene>
    <name evidence="2" type="ORF">F990_01869</name>
</gene>
<keyword evidence="3" id="KW-1185">Reference proteome</keyword>
<evidence type="ECO:0000313" key="3">
    <source>
        <dbReference type="Proteomes" id="UP000017404"/>
    </source>
</evidence>
<proteinExistence type="predicted"/>
<sequence>MNKLSLITAILSSFIGFNANAYQTEVNGSYEHTEIEEGKINTVTVSGQYYFNPVETRNAPLAEAAFLDKASNLGLGYAYAKQSGQMGFSENELFWNSPAITANYKQEFNIIGLNGEFYIPDSQFYISGSLNKTDVKNTAEVFGYSESESTDGTDYSVEAGFLPINGLLLAVGITDLSESVDPTQVTKHGFITTLANAAVVTGEDEDTAVSLRAKYVSEIGGYYTNFEAQTYIGDETTYRLGADLYLDPTLSIGLSFADSTADDSDSIFNIRAQKFITSQFALGVGYTTVEDVDSYGINGTFRF</sequence>
<evidence type="ECO:0000313" key="2">
    <source>
        <dbReference type="EMBL" id="ESK55408.1"/>
    </source>
</evidence>
<protein>
    <recommendedName>
        <fullName evidence="4">Porin domain-containing protein</fullName>
    </recommendedName>
</protein>
<accession>V2UL09</accession>
<reference evidence="2 3" key="1">
    <citation type="submission" date="2013-10" db="EMBL/GenBank/DDBJ databases">
        <title>The Genome Sequence of Acinetobacter tjernbergiae CIP107465.</title>
        <authorList>
            <consortium name="The Broad Institute Genomics Platform"/>
            <consortium name="The Broad Institute Genome Sequencing Center for Infectious Disease"/>
            <person name="Cerqueira G."/>
            <person name="Feldgarden M."/>
            <person name="Courvalin P."/>
            <person name="Grillot-Courvalin C."/>
            <person name="Clermont D."/>
            <person name="Rocha E."/>
            <person name="Yoon E.-J."/>
            <person name="Nemec A."/>
            <person name="Young S.K."/>
            <person name="Zeng Q."/>
            <person name="Gargeya S."/>
            <person name="Fitzgerald M."/>
            <person name="Abouelleil A."/>
            <person name="Alvarado L."/>
            <person name="Berlin A.M."/>
            <person name="Chapman S.B."/>
            <person name="Gainer-Dewar J."/>
            <person name="Goldberg J."/>
            <person name="Gnerre S."/>
            <person name="Griggs A."/>
            <person name="Gujja S."/>
            <person name="Hansen M."/>
            <person name="Howarth C."/>
            <person name="Imamovic A."/>
            <person name="Ireland A."/>
            <person name="Larimer J."/>
            <person name="McCowan C."/>
            <person name="Murphy C."/>
            <person name="Pearson M."/>
            <person name="Poon T.W."/>
            <person name="Priest M."/>
            <person name="Roberts A."/>
            <person name="Saif S."/>
            <person name="Shea T."/>
            <person name="Sykes S."/>
            <person name="Wortman J."/>
            <person name="Nusbaum C."/>
            <person name="Birren B."/>
        </authorList>
    </citation>
    <scope>NUCLEOTIDE SEQUENCE [LARGE SCALE GENOMIC DNA]</scope>
    <source>
        <strain evidence="2 3">CIP 107465</strain>
    </source>
</reference>
<evidence type="ECO:0008006" key="4">
    <source>
        <dbReference type="Google" id="ProtNLM"/>
    </source>
</evidence>
<comment type="caution">
    <text evidence="2">The sequence shown here is derived from an EMBL/GenBank/DDBJ whole genome shotgun (WGS) entry which is preliminary data.</text>
</comment>
<dbReference type="PATRIC" id="fig|1120928.5.peg.1898"/>
<feature type="signal peptide" evidence="1">
    <location>
        <begin position="1"/>
        <end position="21"/>
    </location>
</feature>
<dbReference type="OrthoDB" id="6225858at2"/>
<dbReference type="InterPro" id="IPR031593">
    <property type="entry name" value="Porin_7"/>
</dbReference>
<dbReference type="Pfam" id="PF16956">
    <property type="entry name" value="Porin_7"/>
    <property type="match status" value="1"/>
</dbReference>
<organism evidence="2 3">
    <name type="scientific">Acinetobacter tjernbergiae DSM 14971 = CIP 107465</name>
    <dbReference type="NCBI Taxonomy" id="1120928"/>
    <lineage>
        <taxon>Bacteria</taxon>
        <taxon>Pseudomonadati</taxon>
        <taxon>Pseudomonadota</taxon>
        <taxon>Gammaproteobacteria</taxon>
        <taxon>Moraxellales</taxon>
        <taxon>Moraxellaceae</taxon>
        <taxon>Acinetobacter</taxon>
    </lineage>
</organism>
<feature type="chain" id="PRO_5004710873" description="Porin domain-containing protein" evidence="1">
    <location>
        <begin position="22"/>
        <end position="303"/>
    </location>
</feature>
<dbReference type="AlphaFoldDB" id="V2UL09"/>
<evidence type="ECO:0000256" key="1">
    <source>
        <dbReference type="SAM" id="SignalP"/>
    </source>
</evidence>
<dbReference type="eggNOG" id="ENOG502ZB1Y">
    <property type="taxonomic scope" value="Bacteria"/>
</dbReference>
<dbReference type="Proteomes" id="UP000017404">
    <property type="component" value="Unassembled WGS sequence"/>
</dbReference>
<name>V2UL09_9GAMM</name>
<dbReference type="RefSeq" id="WP_018679386.1">
    <property type="nucleotide sequence ID" value="NZ_AYEV01000017.1"/>
</dbReference>